<dbReference type="EMBL" id="CACRTL010000028">
    <property type="protein sequence ID" value="VYU09779.1"/>
    <property type="molecule type" value="Genomic_DNA"/>
</dbReference>
<dbReference type="RefSeq" id="WP_009300363.1">
    <property type="nucleotide sequence ID" value="NZ_AP031443.1"/>
</dbReference>
<dbReference type="AlphaFoldDB" id="A0A6N3C400"/>
<accession>A0A6N3C400</accession>
<gene>
    <name evidence="1" type="ORF">CRLFYP8_02942</name>
</gene>
<organism evidence="1">
    <name type="scientific">Thomasclavelia ramosa</name>
    <dbReference type="NCBI Taxonomy" id="1547"/>
    <lineage>
        <taxon>Bacteria</taxon>
        <taxon>Bacillati</taxon>
        <taxon>Bacillota</taxon>
        <taxon>Erysipelotrichia</taxon>
        <taxon>Erysipelotrichales</taxon>
        <taxon>Coprobacillaceae</taxon>
        <taxon>Thomasclavelia</taxon>
    </lineage>
</organism>
<protein>
    <recommendedName>
        <fullName evidence="2">Flavin reductase</fullName>
    </recommendedName>
</protein>
<dbReference type="GeneID" id="64197667"/>
<reference evidence="1" key="1">
    <citation type="submission" date="2019-11" db="EMBL/GenBank/DDBJ databases">
        <authorList>
            <person name="Feng L."/>
        </authorList>
    </citation>
    <scope>NUCLEOTIDE SEQUENCE</scope>
    <source>
        <strain evidence="1">CramosumLFYP8</strain>
    </source>
</reference>
<evidence type="ECO:0000313" key="1">
    <source>
        <dbReference type="EMBL" id="VYU09779.1"/>
    </source>
</evidence>
<name>A0A6N3C400_9FIRM</name>
<evidence type="ECO:0008006" key="2">
    <source>
        <dbReference type="Google" id="ProtNLM"/>
    </source>
</evidence>
<sequence>MKKQINVFDYAKEIMEAVQTGVLLTAKVDDKVNSMTISWGTLGIE</sequence>
<proteinExistence type="predicted"/>